<protein>
    <submittedName>
        <fullName evidence="4">Conserved hypothetical membrane spanning protein</fullName>
    </submittedName>
</protein>
<feature type="transmembrane region" description="Helical" evidence="2">
    <location>
        <begin position="732"/>
        <end position="753"/>
    </location>
</feature>
<dbReference type="InterPro" id="IPR038765">
    <property type="entry name" value="Papain-like_cys_pep_sf"/>
</dbReference>
<feature type="transmembrane region" description="Helical" evidence="2">
    <location>
        <begin position="128"/>
        <end position="149"/>
    </location>
</feature>
<feature type="region of interest" description="Disordered" evidence="1">
    <location>
        <begin position="872"/>
        <end position="922"/>
    </location>
</feature>
<dbReference type="KEGG" id="bbp:BBPR_0423"/>
<feature type="region of interest" description="Disordered" evidence="1">
    <location>
        <begin position="35"/>
        <end position="58"/>
    </location>
</feature>
<feature type="transmembrane region" description="Helical" evidence="2">
    <location>
        <begin position="220"/>
        <end position="239"/>
    </location>
</feature>
<dbReference type="InterPro" id="IPR052901">
    <property type="entry name" value="Bact_TGase-like"/>
</dbReference>
<name>A0A0H3E8I4_BIFBP</name>
<feature type="domain" description="Transglutaminase-like" evidence="3">
    <location>
        <begin position="523"/>
        <end position="655"/>
    </location>
</feature>
<dbReference type="EMBL" id="CP001840">
    <property type="protein sequence ID" value="ADP35532.1"/>
    <property type="molecule type" value="Genomic_DNA"/>
</dbReference>
<dbReference type="PANTHER" id="PTHR42736">
    <property type="entry name" value="PROTEIN-GLUTAMINE GAMMA-GLUTAMYLTRANSFERASE"/>
    <property type="match status" value="1"/>
</dbReference>
<dbReference type="SUPFAM" id="SSF54001">
    <property type="entry name" value="Cysteine proteinases"/>
    <property type="match status" value="1"/>
</dbReference>
<evidence type="ECO:0000256" key="1">
    <source>
        <dbReference type="SAM" id="MobiDB-lite"/>
    </source>
</evidence>
<dbReference type="InterPro" id="IPR002931">
    <property type="entry name" value="Transglutaminase-like"/>
</dbReference>
<evidence type="ECO:0000313" key="4">
    <source>
        <dbReference type="EMBL" id="ADP35532.1"/>
    </source>
</evidence>
<dbReference type="HOGENOM" id="CLU_012121_2_0_11"/>
<dbReference type="PANTHER" id="PTHR42736:SF1">
    <property type="entry name" value="PROTEIN-GLUTAMINE GAMMA-GLUTAMYLTRANSFERASE"/>
    <property type="match status" value="1"/>
</dbReference>
<feature type="transmembrane region" description="Helical" evidence="2">
    <location>
        <begin position="104"/>
        <end position="122"/>
    </location>
</feature>
<dbReference type="PATRIC" id="fig|702459.3.peg.437"/>
<evidence type="ECO:0000256" key="2">
    <source>
        <dbReference type="SAM" id="Phobius"/>
    </source>
</evidence>
<keyword evidence="2" id="KW-0472">Membrane</keyword>
<feature type="transmembrane region" description="Helical" evidence="2">
    <location>
        <begin position="294"/>
        <end position="319"/>
    </location>
</feature>
<evidence type="ECO:0000313" key="5">
    <source>
        <dbReference type="Proteomes" id="UP000002312"/>
    </source>
</evidence>
<keyword evidence="2" id="KW-0812">Transmembrane</keyword>
<feature type="transmembrane region" description="Helical" evidence="2">
    <location>
        <begin position="246"/>
        <end position="264"/>
    </location>
</feature>
<reference evidence="4 5" key="1">
    <citation type="journal article" date="2010" name="Proc. Natl. Acad. Sci. U.S.A.">
        <title>Genome analysis of Bifidobacterium bifidum PRL2010 reveals metabolic pathways for host-derived glycan foraging.</title>
        <authorList>
            <person name="Turroni F."/>
            <person name="Bottacini F."/>
            <person name="Foroni E."/>
            <person name="Mulder I."/>
            <person name="Kim J.H."/>
            <person name="Zomer A."/>
            <person name="Sanchez B."/>
            <person name="Bidossi A."/>
            <person name="Ferrarini A."/>
            <person name="Giubellini V."/>
            <person name="Delledonne M."/>
            <person name="Henrissat B."/>
            <person name="Coutinho P."/>
            <person name="Oggioni M."/>
            <person name="Fitzgerald G.F."/>
            <person name="Mills D."/>
            <person name="Margolles A."/>
            <person name="Kelly D."/>
            <person name="van Sinderen D."/>
            <person name="Ventura M."/>
        </authorList>
    </citation>
    <scope>NUCLEOTIDE SEQUENCE [LARGE SCALE GENOMIC DNA]</scope>
    <source>
        <strain evidence="4 5">PRL2010</strain>
    </source>
</reference>
<feature type="compositionally biased region" description="Polar residues" evidence="1">
    <location>
        <begin position="896"/>
        <end position="922"/>
    </location>
</feature>
<feature type="region of interest" description="Disordered" evidence="1">
    <location>
        <begin position="661"/>
        <end position="706"/>
    </location>
</feature>
<gene>
    <name evidence="4" type="ordered locus">BBPR_0423</name>
</gene>
<feature type="transmembrane region" description="Helical" evidence="2">
    <location>
        <begin position="270"/>
        <end position="287"/>
    </location>
</feature>
<evidence type="ECO:0000259" key="3">
    <source>
        <dbReference type="Pfam" id="PF01841"/>
    </source>
</evidence>
<dbReference type="eggNOG" id="COG1305">
    <property type="taxonomic scope" value="Bacteria"/>
</dbReference>
<dbReference type="OrthoDB" id="3651060at2"/>
<sequence length="922" mass="97639">MNDVIDSSLGSFSSTGVNGPTGFTGANGVTDFTGSDSATSAVPGLPGQVGQTRRPFSGLGSTVTGTGTTTGSWAESTHSVIWLTRGGNRLPLARVGRRSWGTNLISVTVIALTSLIAASNLLDVYGSAAMWAVAAVPATLLGALIAYAGTAPALRLWWQIVFLIVAQGVIGPVIALNDTAISHVIPSVETLSQGFVSTFGAFKYLIAVPPPTGSGDGSLMAAWTICLWLSFLAGVFAIGDKRQLSVLSLLPIAIELVVCALLGTQTGFQPIASGVLIGLIMIVWLSWRWQLLELGRWISATIILLLAAGLGVGACMGIGQSRLILRDYYDPPLSPYDYASPLSGLRSYVKDHKDDTLLTVTNLPEGTPVRLAVMDQFDGNVWNLSDSTEASDSSDYRRVGTRIPNTVDGKKFTATFTIDKGLSDKWLPLAGAASSVDVTSAGKTGGANGNGGGESRSSAGHTLFYYNESTQSAIIPAGLSTGMTYTESGIIAPTPTDKEITKANAAVTNQPGTKDVPDSVGKFASSVAGGEDTAGAQAQALVAQLKDSGWFSHGLTGDYPSLPGHGSYRINALLAGSAMVGDSEQYASAMALMARELGLSSRVVMGFLPKNDDGDISNDRTETVNGTSTVKFTGNDIEAWVEINLEGYGWVAFYPTPKETKIPDDNQNLTPPNPQTLVRQPPVPLTDPLRDEEQAHGKSALAGEDATDEPAASIWSTIGRIAAKVAIYGSPVWIPLLICLLILALKTVALARLRRHGDARQRITSGWQAVHALAGQSGIPVTGTRRDQAQAIARQLNIDGAPLIALGRQADYAAFSGQPVTPEQASAYWRSVLTTRKLMLASQSFMRRLRTRLSLRGVFHNVRILSSIRTWRHGDKRKPDGRQPAKQRPVKRKSPTKQPAGQKPATQQPSARQPSSQKGRQS</sequence>
<feature type="transmembrane region" description="Helical" evidence="2">
    <location>
        <begin position="156"/>
        <end position="176"/>
    </location>
</feature>
<keyword evidence="2" id="KW-1133">Transmembrane helix</keyword>
<dbReference type="AlphaFoldDB" id="A0A0H3E8I4"/>
<dbReference type="RefSeq" id="WP_013389584.1">
    <property type="nucleotide sequence ID" value="NC_014638.1"/>
</dbReference>
<organism evidence="4 5">
    <name type="scientific">Bifidobacterium bifidum (strain PRL2010)</name>
    <dbReference type="NCBI Taxonomy" id="702459"/>
    <lineage>
        <taxon>Bacteria</taxon>
        <taxon>Bacillati</taxon>
        <taxon>Actinomycetota</taxon>
        <taxon>Actinomycetes</taxon>
        <taxon>Bifidobacteriales</taxon>
        <taxon>Bifidobacteriaceae</taxon>
        <taxon>Bifidobacterium</taxon>
    </lineage>
</organism>
<dbReference type="Pfam" id="PF01841">
    <property type="entry name" value="Transglut_core"/>
    <property type="match status" value="1"/>
</dbReference>
<proteinExistence type="predicted"/>
<feature type="compositionally biased region" description="Polar residues" evidence="1">
    <location>
        <begin position="665"/>
        <end position="678"/>
    </location>
</feature>
<dbReference type="Gene3D" id="3.10.620.30">
    <property type="match status" value="1"/>
</dbReference>
<accession>A0A0H3E8I4</accession>
<dbReference type="Proteomes" id="UP000002312">
    <property type="component" value="Chromosome"/>
</dbReference>